<dbReference type="InterPro" id="IPR044800">
    <property type="entry name" value="LEC2-like"/>
</dbReference>
<name>A0ABD3IM34_EUCGL</name>
<dbReference type="InterPro" id="IPR015300">
    <property type="entry name" value="DNA-bd_pseudobarrel_sf"/>
</dbReference>
<evidence type="ECO:0000256" key="1">
    <source>
        <dbReference type="ARBA" id="ARBA00004123"/>
    </source>
</evidence>
<evidence type="ECO:0000256" key="4">
    <source>
        <dbReference type="ARBA" id="ARBA00023163"/>
    </source>
</evidence>
<evidence type="ECO:0000313" key="9">
    <source>
        <dbReference type="Proteomes" id="UP001634007"/>
    </source>
</evidence>
<proteinExistence type="predicted"/>
<evidence type="ECO:0000259" key="7">
    <source>
        <dbReference type="PROSITE" id="PS50863"/>
    </source>
</evidence>
<dbReference type="PANTHER" id="PTHR31140:SF70">
    <property type="entry name" value="B3 DOMAIN-CONTAINING PROTEIN OS11G0156000"/>
    <property type="match status" value="1"/>
</dbReference>
<keyword evidence="3" id="KW-0238">DNA-binding</keyword>
<dbReference type="PROSITE" id="PS50863">
    <property type="entry name" value="B3"/>
    <property type="match status" value="1"/>
</dbReference>
<evidence type="ECO:0000256" key="3">
    <source>
        <dbReference type="ARBA" id="ARBA00023125"/>
    </source>
</evidence>
<dbReference type="GO" id="GO:0005634">
    <property type="term" value="C:nucleus"/>
    <property type="evidence" value="ECO:0007669"/>
    <property type="project" value="UniProtKB-SubCell"/>
</dbReference>
<feature type="compositionally biased region" description="Basic residues" evidence="6">
    <location>
        <begin position="23"/>
        <end position="32"/>
    </location>
</feature>
<dbReference type="Gene3D" id="2.40.330.10">
    <property type="entry name" value="DNA-binding pseudobarrel domain"/>
    <property type="match status" value="1"/>
</dbReference>
<keyword evidence="2" id="KW-0805">Transcription regulation</keyword>
<reference evidence="8 9" key="1">
    <citation type="submission" date="2024-11" db="EMBL/GenBank/DDBJ databases">
        <title>Chromosome-level genome assembly of Eucalyptus globulus Labill. provides insights into its genome evolution.</title>
        <authorList>
            <person name="Li X."/>
        </authorList>
    </citation>
    <scope>NUCLEOTIDE SEQUENCE [LARGE SCALE GENOMIC DNA]</scope>
    <source>
        <strain evidence="8">CL2024</strain>
        <tissue evidence="8">Fresh tender leaves</tissue>
    </source>
</reference>
<dbReference type="SUPFAM" id="SSF101936">
    <property type="entry name" value="DNA-binding pseudobarrel domain"/>
    <property type="match status" value="1"/>
</dbReference>
<evidence type="ECO:0000313" key="8">
    <source>
        <dbReference type="EMBL" id="KAL3716020.1"/>
    </source>
</evidence>
<feature type="domain" description="TF-B3" evidence="7">
    <location>
        <begin position="116"/>
        <end position="218"/>
    </location>
</feature>
<organism evidence="8 9">
    <name type="scientific">Eucalyptus globulus</name>
    <name type="common">Tasmanian blue gum</name>
    <dbReference type="NCBI Taxonomy" id="34317"/>
    <lineage>
        <taxon>Eukaryota</taxon>
        <taxon>Viridiplantae</taxon>
        <taxon>Streptophyta</taxon>
        <taxon>Embryophyta</taxon>
        <taxon>Tracheophyta</taxon>
        <taxon>Spermatophyta</taxon>
        <taxon>Magnoliopsida</taxon>
        <taxon>eudicotyledons</taxon>
        <taxon>Gunneridae</taxon>
        <taxon>Pentapetalae</taxon>
        <taxon>rosids</taxon>
        <taxon>malvids</taxon>
        <taxon>Myrtales</taxon>
        <taxon>Myrtaceae</taxon>
        <taxon>Myrtoideae</taxon>
        <taxon>Eucalypteae</taxon>
        <taxon>Eucalyptus</taxon>
    </lineage>
</organism>
<keyword evidence="4" id="KW-0804">Transcription</keyword>
<dbReference type="GO" id="GO:0003677">
    <property type="term" value="F:DNA binding"/>
    <property type="evidence" value="ECO:0007669"/>
    <property type="project" value="UniProtKB-KW"/>
</dbReference>
<dbReference type="EMBL" id="JBJKBG010000011">
    <property type="protein sequence ID" value="KAL3716020.1"/>
    <property type="molecule type" value="Genomic_DNA"/>
</dbReference>
<evidence type="ECO:0000256" key="5">
    <source>
        <dbReference type="ARBA" id="ARBA00023242"/>
    </source>
</evidence>
<feature type="region of interest" description="Disordered" evidence="6">
    <location>
        <begin position="23"/>
        <end position="58"/>
    </location>
</feature>
<feature type="compositionally biased region" description="Basic residues" evidence="6">
    <location>
        <begin position="247"/>
        <end position="259"/>
    </location>
</feature>
<dbReference type="Proteomes" id="UP001634007">
    <property type="component" value="Unassembled WGS sequence"/>
</dbReference>
<evidence type="ECO:0000256" key="6">
    <source>
        <dbReference type="SAM" id="MobiDB-lite"/>
    </source>
</evidence>
<keyword evidence="9" id="KW-1185">Reference proteome</keyword>
<gene>
    <name evidence="8" type="ORF">ACJRO7_007740</name>
</gene>
<dbReference type="AlphaFoldDB" id="A0ABD3IM34"/>
<comment type="subcellular location">
    <subcellularLocation>
        <location evidence="1">Nucleus</location>
    </subcellularLocation>
</comment>
<comment type="caution">
    <text evidence="8">The sequence shown here is derived from an EMBL/GenBank/DDBJ whole genome shotgun (WGS) entry which is preliminary data.</text>
</comment>
<feature type="region of interest" description="Disordered" evidence="6">
    <location>
        <begin position="243"/>
        <end position="295"/>
    </location>
</feature>
<sequence length="336" mass="38297">MSINHFSQDLPETLWWPNSQNHHDHHLHHHHQQQPFMDIPSSSPSKPHHHQFSTAPWTFHHGHNSTTLNFNLNREDEDDLDEQVIDGGGVGVGVGVGHSHGEGRGLPSELDKEVLFEKPLTPSDVGKLNRLVIPKQHAEKYFPLGGDSVDKGLLLSFEDESGKFWRFRYSYWSSSQSYVLTKGWSRYVKEKRLDAGDVVFFERHRANGERIFIGWRRRGVAAAAQEGGRGGDGWGRRRALYSDSEHHHHHHPQQPHHHPNFAYPTHQGDDGPPMPYRPDCPHAGSDGRRPGNSKGLLRLFGVNMEYQVEEPEISTSEGSTLSPTHHHPSQHHQFLF</sequence>
<dbReference type="SMART" id="SM01019">
    <property type="entry name" value="B3"/>
    <property type="match status" value="1"/>
</dbReference>
<protein>
    <recommendedName>
        <fullName evidence="7">TF-B3 domain-containing protein</fullName>
    </recommendedName>
</protein>
<evidence type="ECO:0000256" key="2">
    <source>
        <dbReference type="ARBA" id="ARBA00023015"/>
    </source>
</evidence>
<dbReference type="PANTHER" id="PTHR31140">
    <property type="entry name" value="B3 DOMAIN-CONTAINING TRANSCRIPTION FACTOR ABI3"/>
    <property type="match status" value="1"/>
</dbReference>
<dbReference type="CDD" id="cd10017">
    <property type="entry name" value="B3_DNA"/>
    <property type="match status" value="1"/>
</dbReference>
<accession>A0ABD3IM34</accession>
<feature type="region of interest" description="Disordered" evidence="6">
    <location>
        <begin position="309"/>
        <end position="336"/>
    </location>
</feature>
<keyword evidence="5" id="KW-0539">Nucleus</keyword>
<dbReference type="InterPro" id="IPR003340">
    <property type="entry name" value="B3_DNA-bd"/>
</dbReference>
<dbReference type="Pfam" id="PF02362">
    <property type="entry name" value="B3"/>
    <property type="match status" value="1"/>
</dbReference>